<dbReference type="EMBL" id="JARJCN010000046">
    <property type="protein sequence ID" value="KAJ7082274.1"/>
    <property type="molecule type" value="Genomic_DNA"/>
</dbReference>
<protein>
    <submittedName>
        <fullName evidence="2">Uncharacterized protein</fullName>
    </submittedName>
</protein>
<comment type="caution">
    <text evidence="2">The sequence shown here is derived from an EMBL/GenBank/DDBJ whole genome shotgun (WGS) entry which is preliminary data.</text>
</comment>
<proteinExistence type="predicted"/>
<feature type="region of interest" description="Disordered" evidence="1">
    <location>
        <begin position="136"/>
        <end position="183"/>
    </location>
</feature>
<name>A0AAD6XL66_9AGAR</name>
<evidence type="ECO:0000313" key="2">
    <source>
        <dbReference type="EMBL" id="KAJ7082274.1"/>
    </source>
</evidence>
<sequence>MSACLGTQTVLEDAPSTRAGRSGFTSRTEAAALVWTQLPMPARYGAQATVLQRPSAARESKTMVLHASLTGPYAYLSVRSGSDYAGPLWRRCCRVLDSFHTGKPISFISLGVYETRAVHGDISILPKALRRPILGFEEPARTQSNRSASQSDESAHRDERTSEQRANQRATKRASEQTNFDASPPGALGPLKFAALVIVKYIWVRRQALNSSSFVQKHHRLRRIPAILRVSPSPGSRMYEGDGPVGRKACEPP</sequence>
<dbReference type="Proteomes" id="UP001222325">
    <property type="component" value="Unassembled WGS sequence"/>
</dbReference>
<feature type="compositionally biased region" description="Polar residues" evidence="1">
    <location>
        <begin position="141"/>
        <end position="152"/>
    </location>
</feature>
<reference evidence="2" key="1">
    <citation type="submission" date="2023-03" db="EMBL/GenBank/DDBJ databases">
        <title>Massive genome expansion in bonnet fungi (Mycena s.s.) driven by repeated elements and novel gene families across ecological guilds.</title>
        <authorList>
            <consortium name="Lawrence Berkeley National Laboratory"/>
            <person name="Harder C.B."/>
            <person name="Miyauchi S."/>
            <person name="Viragh M."/>
            <person name="Kuo A."/>
            <person name="Thoen E."/>
            <person name="Andreopoulos B."/>
            <person name="Lu D."/>
            <person name="Skrede I."/>
            <person name="Drula E."/>
            <person name="Henrissat B."/>
            <person name="Morin E."/>
            <person name="Kohler A."/>
            <person name="Barry K."/>
            <person name="LaButti K."/>
            <person name="Morin E."/>
            <person name="Salamov A."/>
            <person name="Lipzen A."/>
            <person name="Mereny Z."/>
            <person name="Hegedus B."/>
            <person name="Baldrian P."/>
            <person name="Stursova M."/>
            <person name="Weitz H."/>
            <person name="Taylor A."/>
            <person name="Grigoriev I.V."/>
            <person name="Nagy L.G."/>
            <person name="Martin F."/>
            <person name="Kauserud H."/>
        </authorList>
    </citation>
    <scope>NUCLEOTIDE SEQUENCE</scope>
    <source>
        <strain evidence="2">CBHHK173m</strain>
    </source>
</reference>
<gene>
    <name evidence="2" type="ORF">B0H15DRAFT_803362</name>
</gene>
<dbReference type="AlphaFoldDB" id="A0AAD6XL66"/>
<feature type="compositionally biased region" description="Basic and acidic residues" evidence="1">
    <location>
        <begin position="153"/>
        <end position="163"/>
    </location>
</feature>
<keyword evidence="3" id="KW-1185">Reference proteome</keyword>
<accession>A0AAD6XL66</accession>
<evidence type="ECO:0000313" key="3">
    <source>
        <dbReference type="Proteomes" id="UP001222325"/>
    </source>
</evidence>
<evidence type="ECO:0000256" key="1">
    <source>
        <dbReference type="SAM" id="MobiDB-lite"/>
    </source>
</evidence>
<organism evidence="2 3">
    <name type="scientific">Mycena belliarum</name>
    <dbReference type="NCBI Taxonomy" id="1033014"/>
    <lineage>
        <taxon>Eukaryota</taxon>
        <taxon>Fungi</taxon>
        <taxon>Dikarya</taxon>
        <taxon>Basidiomycota</taxon>
        <taxon>Agaricomycotina</taxon>
        <taxon>Agaricomycetes</taxon>
        <taxon>Agaricomycetidae</taxon>
        <taxon>Agaricales</taxon>
        <taxon>Marasmiineae</taxon>
        <taxon>Mycenaceae</taxon>
        <taxon>Mycena</taxon>
    </lineage>
</organism>